<dbReference type="EMBL" id="JBBPBN010000020">
    <property type="protein sequence ID" value="KAK9017619.1"/>
    <property type="molecule type" value="Genomic_DNA"/>
</dbReference>
<gene>
    <name evidence="1" type="ORF">V6N11_080095</name>
</gene>
<sequence length="128" mass="14441">MKDTWTLHGTSIVSDGWTNVVASNSSGFMFMYVKDFTRWEKTWANITGFLLESTEEVGSSNVLQVIIGDATNSIDHDSRPRYPFDDFCRMEERVTKLGTTTVHAVSLPAITVTHCLTIITCKIEAWEM</sequence>
<name>A0ABR2RY21_9ROSI</name>
<dbReference type="Proteomes" id="UP001396334">
    <property type="component" value="Unassembled WGS sequence"/>
</dbReference>
<comment type="caution">
    <text evidence="1">The sequence shown here is derived from an EMBL/GenBank/DDBJ whole genome shotgun (WGS) entry which is preliminary data.</text>
</comment>
<protein>
    <submittedName>
        <fullName evidence="1">Uncharacterized protein</fullName>
    </submittedName>
</protein>
<proteinExistence type="predicted"/>
<evidence type="ECO:0000313" key="1">
    <source>
        <dbReference type="EMBL" id="KAK9017619.1"/>
    </source>
</evidence>
<reference evidence="1 2" key="1">
    <citation type="journal article" date="2024" name="G3 (Bethesda)">
        <title>Genome assembly of Hibiscus sabdariffa L. provides insights into metabolisms of medicinal natural products.</title>
        <authorList>
            <person name="Kim T."/>
        </authorList>
    </citation>
    <scope>NUCLEOTIDE SEQUENCE [LARGE SCALE GENOMIC DNA]</scope>
    <source>
        <strain evidence="1">TK-2024</strain>
        <tissue evidence="1">Old leaves</tissue>
    </source>
</reference>
<accession>A0ABR2RY21</accession>
<organism evidence="1 2">
    <name type="scientific">Hibiscus sabdariffa</name>
    <name type="common">roselle</name>
    <dbReference type="NCBI Taxonomy" id="183260"/>
    <lineage>
        <taxon>Eukaryota</taxon>
        <taxon>Viridiplantae</taxon>
        <taxon>Streptophyta</taxon>
        <taxon>Embryophyta</taxon>
        <taxon>Tracheophyta</taxon>
        <taxon>Spermatophyta</taxon>
        <taxon>Magnoliopsida</taxon>
        <taxon>eudicotyledons</taxon>
        <taxon>Gunneridae</taxon>
        <taxon>Pentapetalae</taxon>
        <taxon>rosids</taxon>
        <taxon>malvids</taxon>
        <taxon>Malvales</taxon>
        <taxon>Malvaceae</taxon>
        <taxon>Malvoideae</taxon>
        <taxon>Hibiscus</taxon>
    </lineage>
</organism>
<evidence type="ECO:0000313" key="2">
    <source>
        <dbReference type="Proteomes" id="UP001396334"/>
    </source>
</evidence>
<keyword evidence="2" id="KW-1185">Reference proteome</keyword>